<sequence>MKGLRRTVKFLAVVMFSSIFSSCSQEGEVEPNSSKGLNYVVVEQSGKTVLYPVSSSSDVTDSQRENAVSWNEVLRSAEITPNNIAFSQNGLDFENTELGQTYSLTNSSSSSRTKNQEIVISGIKYPGGTYDINSQVTLSPIYNDDETNDVPNGVFSVYSESGEFVQELQDGKLDLEYLYNNKVSGRLEIRYSLLDNSQGFEASIFINVFLEKYEESSSRAMGEQGDNSSEHDDEDVHIKGP</sequence>
<reference evidence="3" key="1">
    <citation type="submission" date="2023-07" db="EMBL/GenBank/DDBJ databases">
        <title>Genomic Encyclopedia of Type Strains, Phase IV (KMG-IV): sequencing the most valuable type-strain genomes for metagenomic binning, comparative biology and taxonomic classification.</title>
        <authorList>
            <person name="Goeker M."/>
        </authorList>
    </citation>
    <scope>NUCLEOTIDE SEQUENCE</scope>
    <source>
        <strain evidence="3">DSM 26174</strain>
    </source>
</reference>
<feature type="compositionally biased region" description="Basic and acidic residues" evidence="1">
    <location>
        <begin position="228"/>
        <end position="241"/>
    </location>
</feature>
<evidence type="ECO:0000313" key="3">
    <source>
        <dbReference type="EMBL" id="MDR6240534.1"/>
    </source>
</evidence>
<dbReference type="PROSITE" id="PS51257">
    <property type="entry name" value="PROKAR_LIPOPROTEIN"/>
    <property type="match status" value="1"/>
</dbReference>
<accession>A0AAE4BRT7</accession>
<organism evidence="3 4">
    <name type="scientific">Aureibacter tunicatorum</name>
    <dbReference type="NCBI Taxonomy" id="866807"/>
    <lineage>
        <taxon>Bacteria</taxon>
        <taxon>Pseudomonadati</taxon>
        <taxon>Bacteroidota</taxon>
        <taxon>Cytophagia</taxon>
        <taxon>Cytophagales</taxon>
        <taxon>Persicobacteraceae</taxon>
        <taxon>Aureibacter</taxon>
    </lineage>
</organism>
<comment type="caution">
    <text evidence="3">The sequence shown here is derived from an EMBL/GenBank/DDBJ whole genome shotgun (WGS) entry which is preliminary data.</text>
</comment>
<keyword evidence="4" id="KW-1185">Reference proteome</keyword>
<feature type="chain" id="PRO_5042083896" description="Lipoprotein" evidence="2">
    <location>
        <begin position="27"/>
        <end position="241"/>
    </location>
</feature>
<evidence type="ECO:0000256" key="1">
    <source>
        <dbReference type="SAM" id="MobiDB-lite"/>
    </source>
</evidence>
<evidence type="ECO:0008006" key="5">
    <source>
        <dbReference type="Google" id="ProtNLM"/>
    </source>
</evidence>
<feature type="region of interest" description="Disordered" evidence="1">
    <location>
        <begin position="217"/>
        <end position="241"/>
    </location>
</feature>
<dbReference type="EMBL" id="JAVDQD010000005">
    <property type="protein sequence ID" value="MDR6240534.1"/>
    <property type="molecule type" value="Genomic_DNA"/>
</dbReference>
<keyword evidence="2" id="KW-0732">Signal</keyword>
<evidence type="ECO:0000256" key="2">
    <source>
        <dbReference type="SAM" id="SignalP"/>
    </source>
</evidence>
<protein>
    <recommendedName>
        <fullName evidence="5">Lipoprotein</fullName>
    </recommendedName>
</protein>
<dbReference type="AlphaFoldDB" id="A0AAE4BRT7"/>
<evidence type="ECO:0000313" key="4">
    <source>
        <dbReference type="Proteomes" id="UP001185092"/>
    </source>
</evidence>
<dbReference type="RefSeq" id="WP_309940543.1">
    <property type="nucleotide sequence ID" value="NZ_AP025306.1"/>
</dbReference>
<gene>
    <name evidence="3" type="ORF">HNQ88_003610</name>
</gene>
<name>A0AAE4BRT7_9BACT</name>
<dbReference type="Proteomes" id="UP001185092">
    <property type="component" value="Unassembled WGS sequence"/>
</dbReference>
<feature type="signal peptide" evidence="2">
    <location>
        <begin position="1"/>
        <end position="26"/>
    </location>
</feature>
<proteinExistence type="predicted"/>